<organism evidence="2 3">
    <name type="scientific">Metabacillus indicus</name>
    <name type="common">Bacillus indicus</name>
    <dbReference type="NCBI Taxonomy" id="246786"/>
    <lineage>
        <taxon>Bacteria</taxon>
        <taxon>Bacillati</taxon>
        <taxon>Bacillota</taxon>
        <taxon>Bacilli</taxon>
        <taxon>Bacillales</taxon>
        <taxon>Bacillaceae</taxon>
        <taxon>Metabacillus</taxon>
    </lineage>
</organism>
<dbReference type="Pfam" id="PF14344">
    <property type="entry name" value="DUF4397"/>
    <property type="match status" value="2"/>
</dbReference>
<sequence length="255" mass="28216">MNEPNKYAEKAMMYDLLACYYKYTDPQKHVMYYQKHLNAMQKWMYSMQYQAASRVPQGGQLEPGMSRVRVIHASPDAPAVDIYVNGKLTLQNVKYKEISDYLKLPTGQYRVDVYQAGTTNGPVLSEMYMLLPGITYTIAAAGNLNSIRLLPFVDKTFVPAGEASVKFVHLSPDAPAVDIAVKNGDILFSNVQFTQATKNVKVPQGKYDLEVRVAGTDNVVLTVPKVQLKNDTAYTIFAVGFANGTPELEALAAIG</sequence>
<reference evidence="2 3" key="1">
    <citation type="journal article" date="2005" name="Int. J. Syst. Evol. Microbiol.">
        <title>Bacillus cibi sp. nov., isolated from jeotgal, a traditional Korean fermented seafood.</title>
        <authorList>
            <person name="Yoon J.H."/>
            <person name="Lee C.H."/>
            <person name="Oh T.K."/>
        </authorList>
    </citation>
    <scope>NUCLEOTIDE SEQUENCE [LARGE SCALE GENOMIC DNA]</scope>
    <source>
        <strain evidence="2 3">DSM 16189</strain>
    </source>
</reference>
<dbReference type="STRING" id="246786.GS18_0208830"/>
<evidence type="ECO:0000259" key="1">
    <source>
        <dbReference type="Pfam" id="PF14344"/>
    </source>
</evidence>
<feature type="domain" description="DUF4397" evidence="1">
    <location>
        <begin position="66"/>
        <end position="180"/>
    </location>
</feature>
<dbReference type="OrthoDB" id="9783299at2"/>
<accession>A0A084H007</accession>
<dbReference type="InterPro" id="IPR025510">
    <property type="entry name" value="DUF4397"/>
</dbReference>
<evidence type="ECO:0000313" key="2">
    <source>
        <dbReference type="EMBL" id="KEZ52919.1"/>
    </source>
</evidence>
<dbReference type="Proteomes" id="UP000028549">
    <property type="component" value="Unassembled WGS sequence"/>
</dbReference>
<dbReference type="RefSeq" id="WP_029280494.1">
    <property type="nucleotide sequence ID" value="NZ_CANLZQ010000004.1"/>
</dbReference>
<feature type="domain" description="DUF4397" evidence="1">
    <location>
        <begin position="183"/>
        <end position="250"/>
    </location>
</feature>
<name>A0A084H007_METID</name>
<evidence type="ECO:0000313" key="3">
    <source>
        <dbReference type="Proteomes" id="UP000028549"/>
    </source>
</evidence>
<gene>
    <name evidence="2" type="ORF">GS18_0208830</name>
</gene>
<keyword evidence="3" id="KW-1185">Reference proteome</keyword>
<proteinExistence type="predicted"/>
<dbReference type="AlphaFoldDB" id="A0A084H007"/>
<protein>
    <recommendedName>
        <fullName evidence="1">DUF4397 domain-containing protein</fullName>
    </recommendedName>
</protein>
<comment type="caution">
    <text evidence="2">The sequence shown here is derived from an EMBL/GenBank/DDBJ whole genome shotgun (WGS) entry which is preliminary data.</text>
</comment>
<dbReference type="EMBL" id="JNVC02000004">
    <property type="protein sequence ID" value="KEZ52919.1"/>
    <property type="molecule type" value="Genomic_DNA"/>
</dbReference>